<dbReference type="GO" id="GO:0043123">
    <property type="term" value="P:positive regulation of canonical NF-kappaB signal transduction"/>
    <property type="evidence" value="ECO:0007669"/>
    <property type="project" value="InterPro"/>
</dbReference>
<dbReference type="Proteomes" id="UP000322234">
    <property type="component" value="Unassembled WGS sequence"/>
</dbReference>
<dbReference type="GO" id="GO:0005634">
    <property type="term" value="C:nucleus"/>
    <property type="evidence" value="ECO:0007669"/>
    <property type="project" value="UniProtKB-SubCell"/>
</dbReference>
<dbReference type="Gene3D" id="3.30.110.170">
    <property type="entry name" value="Protein of unknown function (DUF541), domain 1"/>
    <property type="match status" value="1"/>
</dbReference>
<reference evidence="6" key="1">
    <citation type="submission" date="2019-10" db="EMBL/GenBank/DDBJ databases">
        <title>The sequence and de novo assembly of the wild yak genome.</title>
        <authorList>
            <person name="Liu Y."/>
        </authorList>
    </citation>
    <scope>NUCLEOTIDE SEQUENCE [LARGE SCALE GENOMIC DNA]</scope>
    <source>
        <strain evidence="6">WY2019</strain>
    </source>
</reference>
<dbReference type="Pfam" id="PF04402">
    <property type="entry name" value="SIMPL"/>
    <property type="match status" value="1"/>
</dbReference>
<organism evidence="6 7">
    <name type="scientific">Bos mutus</name>
    <name type="common">wild yak</name>
    <dbReference type="NCBI Taxonomy" id="72004"/>
    <lineage>
        <taxon>Eukaryota</taxon>
        <taxon>Metazoa</taxon>
        <taxon>Chordata</taxon>
        <taxon>Craniata</taxon>
        <taxon>Vertebrata</taxon>
        <taxon>Euteleostomi</taxon>
        <taxon>Mammalia</taxon>
        <taxon>Eutheria</taxon>
        <taxon>Laurasiatheria</taxon>
        <taxon>Artiodactyla</taxon>
        <taxon>Ruminantia</taxon>
        <taxon>Pecora</taxon>
        <taxon>Bovidae</taxon>
        <taxon>Bovinae</taxon>
        <taxon>Bos</taxon>
    </lineage>
</organism>
<accession>A0A6B0QRM0</accession>
<dbReference type="EMBL" id="VBQZ03000004">
    <property type="protein sequence ID" value="MXQ80349.1"/>
    <property type="molecule type" value="Genomic_DNA"/>
</dbReference>
<evidence type="ECO:0000256" key="3">
    <source>
        <dbReference type="ARBA" id="ARBA00005509"/>
    </source>
</evidence>
<evidence type="ECO:0000256" key="4">
    <source>
        <dbReference type="ARBA" id="ARBA00022490"/>
    </source>
</evidence>
<protein>
    <recommendedName>
        <fullName evidence="8">Interleukin-1 receptor-associated kinase 1-binding protein 1</fullName>
    </recommendedName>
</protein>
<proteinExistence type="inferred from homology"/>
<gene>
    <name evidence="6" type="ORF">E5288_WYG006344</name>
</gene>
<keyword evidence="7" id="KW-1185">Reference proteome</keyword>
<dbReference type="PANTHER" id="PTHR18842">
    <property type="entry name" value="INTERLEUKIN-1 RECEPTOR-ASSOCIATED KINASE 1-BINDING PROTEIN 1"/>
    <property type="match status" value="1"/>
</dbReference>
<name>A0A6B0QRM0_9CETA</name>
<evidence type="ECO:0000256" key="5">
    <source>
        <dbReference type="ARBA" id="ARBA00023242"/>
    </source>
</evidence>
<evidence type="ECO:0000313" key="7">
    <source>
        <dbReference type="Proteomes" id="UP000322234"/>
    </source>
</evidence>
<dbReference type="Gene3D" id="3.30.70.2970">
    <property type="entry name" value="Protein of unknown function (DUF541), domain 2"/>
    <property type="match status" value="1"/>
</dbReference>
<comment type="caution">
    <text evidence="6">The sequence shown here is derived from an EMBL/GenBank/DDBJ whole genome shotgun (WGS) entry which is preliminary data.</text>
</comment>
<dbReference type="AlphaFoldDB" id="A0A6B0QRM0"/>
<keyword evidence="5" id="KW-0539">Nucleus</keyword>
<comment type="similarity">
    <text evidence="3">Belongs to the IRAK1BP1 family.</text>
</comment>
<keyword evidence="4" id="KW-0963">Cytoplasm</keyword>
<evidence type="ECO:0000256" key="2">
    <source>
        <dbReference type="ARBA" id="ARBA00004496"/>
    </source>
</evidence>
<dbReference type="PANTHER" id="PTHR18842:SF2">
    <property type="entry name" value="INTERLEUKIN-1 RECEPTOR-ASSOCIATED KINASE 1-BINDING PROTEIN 1"/>
    <property type="match status" value="1"/>
</dbReference>
<dbReference type="InterPro" id="IPR030312">
    <property type="entry name" value="IRAK1BP1"/>
</dbReference>
<evidence type="ECO:0008006" key="8">
    <source>
        <dbReference type="Google" id="ProtNLM"/>
    </source>
</evidence>
<dbReference type="InterPro" id="IPR007497">
    <property type="entry name" value="SIMPL/DUF541"/>
</dbReference>
<dbReference type="GO" id="GO:0005737">
    <property type="term" value="C:cytoplasm"/>
    <property type="evidence" value="ECO:0007669"/>
    <property type="project" value="UniProtKB-SubCell"/>
</dbReference>
<evidence type="ECO:0000313" key="6">
    <source>
        <dbReference type="EMBL" id="MXQ80349.1"/>
    </source>
</evidence>
<sequence length="236" mass="26590">MSLQQTPQSRVFVELLPWADRGRENYLLSGGETLPGLRRPLSSAPAQTPTREVHVSGTAEVSASPDRAQVVVRVSSTKEAAAEAKKSVCRRLDYITQSLRQQGVQSENVTVTKDFKRLENAYHMEAEVCITFTEFGKMQNICNFLVEKLDSSVVISQPQFYHMPGSIDNLRVYKVNIWSVKSGTYSLLTQCDLFLDKEEFKMLTYMLQGSFVDQCILHIHVQVILDSAKLHVSDVT</sequence>
<comment type="subcellular location">
    <subcellularLocation>
        <location evidence="2">Cytoplasm</location>
    </subcellularLocation>
    <subcellularLocation>
        <location evidence="1">Nucleus</location>
    </subcellularLocation>
</comment>
<dbReference type="GO" id="GO:0006955">
    <property type="term" value="P:immune response"/>
    <property type="evidence" value="ECO:0007669"/>
    <property type="project" value="InterPro"/>
</dbReference>
<evidence type="ECO:0000256" key="1">
    <source>
        <dbReference type="ARBA" id="ARBA00004123"/>
    </source>
</evidence>